<evidence type="ECO:0000259" key="1">
    <source>
        <dbReference type="SMART" id="SM00278"/>
    </source>
</evidence>
<dbReference type="GO" id="GO:0015627">
    <property type="term" value="C:type II protein secretion system complex"/>
    <property type="evidence" value="ECO:0007669"/>
    <property type="project" value="TreeGrafter"/>
</dbReference>
<name>A0A927C066_9GAMM</name>
<organism evidence="2 3">
    <name type="scientific">Spongiibacter pelagi</name>
    <dbReference type="NCBI Taxonomy" id="2760804"/>
    <lineage>
        <taxon>Bacteria</taxon>
        <taxon>Pseudomonadati</taxon>
        <taxon>Pseudomonadota</taxon>
        <taxon>Gammaproteobacteria</taxon>
        <taxon>Cellvibrionales</taxon>
        <taxon>Spongiibacteraceae</taxon>
        <taxon>Spongiibacter</taxon>
    </lineage>
</organism>
<evidence type="ECO:0000313" key="3">
    <source>
        <dbReference type="Proteomes" id="UP000610558"/>
    </source>
</evidence>
<sequence>MQPQHTHTLKQLFRTSCLGLALSALSSTGFTLDINTASAEELETLRGVGPQRAQAIVEYREQNGPFENAEDLSNVKGIGERVITMNKKELELEAAAAKRPK</sequence>
<proteinExistence type="predicted"/>
<dbReference type="PANTHER" id="PTHR21180:SF32">
    <property type="entry name" value="ENDONUCLEASE_EXONUCLEASE_PHOSPHATASE FAMILY DOMAIN-CONTAINING PROTEIN 1"/>
    <property type="match status" value="1"/>
</dbReference>
<dbReference type="Proteomes" id="UP000610558">
    <property type="component" value="Unassembled WGS sequence"/>
</dbReference>
<protein>
    <submittedName>
        <fullName evidence="2">Helix-hairpin-helix domain-containing protein</fullName>
    </submittedName>
</protein>
<dbReference type="PANTHER" id="PTHR21180">
    <property type="entry name" value="ENDONUCLEASE/EXONUCLEASE/PHOSPHATASE FAMILY DOMAIN-CONTAINING PROTEIN 1"/>
    <property type="match status" value="1"/>
</dbReference>
<comment type="caution">
    <text evidence="2">The sequence shown here is derived from an EMBL/GenBank/DDBJ whole genome shotgun (WGS) entry which is preliminary data.</text>
</comment>
<dbReference type="InterPro" id="IPR004509">
    <property type="entry name" value="Competence_ComEA_HhH"/>
</dbReference>
<dbReference type="SUPFAM" id="SSF47781">
    <property type="entry name" value="RuvA domain 2-like"/>
    <property type="match status" value="1"/>
</dbReference>
<accession>A0A927C066</accession>
<reference evidence="2" key="1">
    <citation type="submission" date="2020-09" db="EMBL/GenBank/DDBJ databases">
        <authorList>
            <person name="Yoon J.-W."/>
        </authorList>
    </citation>
    <scope>NUCLEOTIDE SEQUENCE</scope>
    <source>
        <strain evidence="2">KMU-158</strain>
    </source>
</reference>
<dbReference type="SMART" id="SM00278">
    <property type="entry name" value="HhH1"/>
    <property type="match status" value="2"/>
</dbReference>
<dbReference type="InterPro" id="IPR051675">
    <property type="entry name" value="Endo/Exo/Phosphatase_dom_1"/>
</dbReference>
<dbReference type="AlphaFoldDB" id="A0A927C066"/>
<evidence type="ECO:0000313" key="2">
    <source>
        <dbReference type="EMBL" id="MBD2858825.1"/>
    </source>
</evidence>
<dbReference type="GO" id="GO:0015628">
    <property type="term" value="P:protein secretion by the type II secretion system"/>
    <property type="evidence" value="ECO:0007669"/>
    <property type="project" value="TreeGrafter"/>
</dbReference>
<dbReference type="GO" id="GO:0006281">
    <property type="term" value="P:DNA repair"/>
    <property type="evidence" value="ECO:0007669"/>
    <property type="project" value="InterPro"/>
</dbReference>
<feature type="domain" description="Helix-hairpin-helix DNA-binding motif class 1" evidence="1">
    <location>
        <begin position="70"/>
        <end position="89"/>
    </location>
</feature>
<gene>
    <name evidence="2" type="ORF">IB286_07350</name>
</gene>
<feature type="domain" description="Helix-hairpin-helix DNA-binding motif class 1" evidence="1">
    <location>
        <begin position="40"/>
        <end position="59"/>
    </location>
</feature>
<dbReference type="Gene3D" id="1.10.150.280">
    <property type="entry name" value="AF1531-like domain"/>
    <property type="match status" value="1"/>
</dbReference>
<dbReference type="NCBIfam" id="TIGR00426">
    <property type="entry name" value="competence protein ComEA helix-hairpin-helix repeat region"/>
    <property type="match status" value="1"/>
</dbReference>
<dbReference type="InterPro" id="IPR003583">
    <property type="entry name" value="Hlx-hairpin-Hlx_DNA-bd_motif"/>
</dbReference>
<dbReference type="RefSeq" id="WP_190764050.1">
    <property type="nucleotide sequence ID" value="NZ_JACXLD010000003.1"/>
</dbReference>
<dbReference type="GO" id="GO:0003677">
    <property type="term" value="F:DNA binding"/>
    <property type="evidence" value="ECO:0007669"/>
    <property type="project" value="InterPro"/>
</dbReference>
<dbReference type="InterPro" id="IPR010994">
    <property type="entry name" value="RuvA_2-like"/>
</dbReference>
<keyword evidence="3" id="KW-1185">Reference proteome</keyword>
<dbReference type="Pfam" id="PF12836">
    <property type="entry name" value="HHH_3"/>
    <property type="match status" value="1"/>
</dbReference>
<dbReference type="EMBL" id="JACXLD010000003">
    <property type="protein sequence ID" value="MBD2858825.1"/>
    <property type="molecule type" value="Genomic_DNA"/>
</dbReference>